<keyword evidence="2" id="KW-1185">Reference proteome</keyword>
<dbReference type="InterPro" id="IPR022036">
    <property type="entry name" value="DUF3605"/>
</dbReference>
<dbReference type="OrthoDB" id="10053431at2759"/>
<comment type="caution">
    <text evidence="1">The sequence shown here is derived from an EMBL/GenBank/DDBJ whole genome shotgun (WGS) entry which is preliminary data.</text>
</comment>
<dbReference type="STRING" id="150374.A0A0M8MU82"/>
<dbReference type="AlphaFoldDB" id="A0A0M8MU82"/>
<accession>A0A0M8MU82</accession>
<evidence type="ECO:0000313" key="2">
    <source>
        <dbReference type="Proteomes" id="UP000053831"/>
    </source>
</evidence>
<dbReference type="PANTHER" id="PTHR35020">
    <property type="entry name" value="N-ACETYLGLUCOSAMINE-INDUCED PROTEIN 1"/>
    <property type="match status" value="1"/>
</dbReference>
<evidence type="ECO:0008006" key="3">
    <source>
        <dbReference type="Google" id="ProtNLM"/>
    </source>
</evidence>
<dbReference type="GO" id="GO:0006044">
    <property type="term" value="P:N-acetylglucosamine metabolic process"/>
    <property type="evidence" value="ECO:0007669"/>
    <property type="project" value="TreeGrafter"/>
</dbReference>
<dbReference type="Pfam" id="PF12239">
    <property type="entry name" value="DUF3605"/>
    <property type="match status" value="1"/>
</dbReference>
<dbReference type="PANTHER" id="PTHR35020:SF4">
    <property type="entry name" value="N-ACETYLGLUCOSAMINE-INDUCED PROTEIN 1"/>
    <property type="match status" value="1"/>
</dbReference>
<dbReference type="EMBL" id="LGSR01000029">
    <property type="protein sequence ID" value="KOS16887.1"/>
    <property type="molecule type" value="Genomic_DNA"/>
</dbReference>
<sequence length="223" mass="25761">MGSISISIPYWQVNVPEKLRTPECPPFLKGLCLKDIRTVATPDSEYRAQSWAEVCALIDSNRLELFQRVPSQLRRYKAFSYRLASVHGSIANFVLKERLRWALPVVPSGAPPFQCDADFRILYNDWPYGLDPRIVHLVVWTKFELKAACAQGDLTDKARKEIDDFVGKTFRSKMPANRVKWFKNWAALKSIHAVEHFHVMLFDPDLEFIRDITNGDVPQCDKY</sequence>
<gene>
    <name evidence="1" type="ORF">ESCO_004857</name>
</gene>
<name>A0A0M8MU82_ESCWE</name>
<proteinExistence type="predicted"/>
<dbReference type="GO" id="GO:0005737">
    <property type="term" value="C:cytoplasm"/>
    <property type="evidence" value="ECO:0007669"/>
    <property type="project" value="TreeGrafter"/>
</dbReference>
<dbReference type="Proteomes" id="UP000053831">
    <property type="component" value="Unassembled WGS sequence"/>
</dbReference>
<protein>
    <recommendedName>
        <fullName evidence="3">N-acetylglucosamine-induced protein 1</fullName>
    </recommendedName>
</protein>
<reference evidence="1 2" key="1">
    <citation type="submission" date="2015-07" db="EMBL/GenBank/DDBJ databases">
        <title>The genome of the fungus Escovopsis weberi, a specialized disease agent of ant agriculture.</title>
        <authorList>
            <person name="de Man T.J."/>
            <person name="Stajich J.E."/>
            <person name="Kubicek C.P."/>
            <person name="Chenthamara K."/>
            <person name="Atanasova L."/>
            <person name="Druzhinina I.S."/>
            <person name="Birnbaum S."/>
            <person name="Barribeau S.M."/>
            <person name="Teiling C."/>
            <person name="Suen G."/>
            <person name="Currie C."/>
            <person name="Gerardo N.M."/>
        </authorList>
    </citation>
    <scope>NUCLEOTIDE SEQUENCE [LARGE SCALE GENOMIC DNA]</scope>
</reference>
<organism evidence="1 2">
    <name type="scientific">Escovopsis weberi</name>
    <dbReference type="NCBI Taxonomy" id="150374"/>
    <lineage>
        <taxon>Eukaryota</taxon>
        <taxon>Fungi</taxon>
        <taxon>Dikarya</taxon>
        <taxon>Ascomycota</taxon>
        <taxon>Pezizomycotina</taxon>
        <taxon>Sordariomycetes</taxon>
        <taxon>Hypocreomycetidae</taxon>
        <taxon>Hypocreales</taxon>
        <taxon>Hypocreaceae</taxon>
        <taxon>Escovopsis</taxon>
    </lineage>
</organism>
<evidence type="ECO:0000313" key="1">
    <source>
        <dbReference type="EMBL" id="KOS16887.1"/>
    </source>
</evidence>